<organism evidence="2">
    <name type="scientific">Sesamum calycinum</name>
    <dbReference type="NCBI Taxonomy" id="2727403"/>
    <lineage>
        <taxon>Eukaryota</taxon>
        <taxon>Viridiplantae</taxon>
        <taxon>Streptophyta</taxon>
        <taxon>Embryophyta</taxon>
        <taxon>Tracheophyta</taxon>
        <taxon>Spermatophyta</taxon>
        <taxon>Magnoliopsida</taxon>
        <taxon>eudicotyledons</taxon>
        <taxon>Gunneridae</taxon>
        <taxon>Pentapetalae</taxon>
        <taxon>asterids</taxon>
        <taxon>lamiids</taxon>
        <taxon>Lamiales</taxon>
        <taxon>Pedaliaceae</taxon>
        <taxon>Sesamum</taxon>
    </lineage>
</organism>
<gene>
    <name evidence="2" type="ORF">Scaly_2616800</name>
</gene>
<dbReference type="InterPro" id="IPR013103">
    <property type="entry name" value="RVT_2"/>
</dbReference>
<protein>
    <submittedName>
        <fullName evidence="2">Retrovirus-related Pol polyprotein from transposon TNT 1-94</fullName>
    </submittedName>
</protein>
<evidence type="ECO:0000313" key="2">
    <source>
        <dbReference type="EMBL" id="KAL0291859.1"/>
    </source>
</evidence>
<name>A0AAW2JC33_9LAMI</name>
<dbReference type="EMBL" id="JACGWM010001543">
    <property type="protein sequence ID" value="KAL0291859.1"/>
    <property type="molecule type" value="Genomic_DNA"/>
</dbReference>
<reference evidence="2" key="2">
    <citation type="journal article" date="2024" name="Plant">
        <title>Genomic evolution and insights into agronomic trait innovations of Sesamum species.</title>
        <authorList>
            <person name="Miao H."/>
            <person name="Wang L."/>
            <person name="Qu L."/>
            <person name="Liu H."/>
            <person name="Sun Y."/>
            <person name="Le M."/>
            <person name="Wang Q."/>
            <person name="Wei S."/>
            <person name="Zheng Y."/>
            <person name="Lin W."/>
            <person name="Duan Y."/>
            <person name="Cao H."/>
            <person name="Xiong S."/>
            <person name="Wang X."/>
            <person name="Wei L."/>
            <person name="Li C."/>
            <person name="Ma Q."/>
            <person name="Ju M."/>
            <person name="Zhao R."/>
            <person name="Li G."/>
            <person name="Mu C."/>
            <person name="Tian Q."/>
            <person name="Mei H."/>
            <person name="Zhang T."/>
            <person name="Gao T."/>
            <person name="Zhang H."/>
        </authorList>
    </citation>
    <scope>NUCLEOTIDE SEQUENCE</scope>
    <source>
        <strain evidence="2">KEN8</strain>
    </source>
</reference>
<sequence length="393" mass="43429">MTEESSVQEHGVRMLSPVEKLEDLKAGFDNDTLIDVILQLLPPSYDPFIVNFNKNWLEKSINELINMLVQYEAMTKKSMPSVLVGNALTSKAKGRRAERWKRKKGKAKAKAVIATKDAKTAPVALLGVTQRSKKLSKDEVVLRLGDGKTVAAEAVGTINLVSYFVPSMIKNTISIPLLDNAGFEILINKNYFYLMKGGSSHLLDLACKLGHISQDRIKRLVDSKSLEIDNLDILPARESCLKGKITRKPFVGQSMFANGLLDLIHTEVCGPLNTQARGTSSAPTISTNNVPVLRKSAGVPQPLERYGFLGVTGQLDKDPKTYGEAMSDINSGKWLEAIKSEIDSISSNHVWTLVDRPKGVKPIRCKWVYKLKIDANMEVTTFKARLVAKGYTQ</sequence>
<accession>A0AAW2JC33</accession>
<comment type="caution">
    <text evidence="2">The sequence shown here is derived from an EMBL/GenBank/DDBJ whole genome shotgun (WGS) entry which is preliminary data.</text>
</comment>
<evidence type="ECO:0000259" key="1">
    <source>
        <dbReference type="Pfam" id="PF07727"/>
    </source>
</evidence>
<reference evidence="2" key="1">
    <citation type="submission" date="2020-06" db="EMBL/GenBank/DDBJ databases">
        <authorList>
            <person name="Li T."/>
            <person name="Hu X."/>
            <person name="Zhang T."/>
            <person name="Song X."/>
            <person name="Zhang H."/>
            <person name="Dai N."/>
            <person name="Sheng W."/>
            <person name="Hou X."/>
            <person name="Wei L."/>
        </authorList>
    </citation>
    <scope>NUCLEOTIDE SEQUENCE</scope>
    <source>
        <strain evidence="2">KEN8</strain>
        <tissue evidence="2">Leaf</tissue>
    </source>
</reference>
<dbReference type="AlphaFoldDB" id="A0AAW2JC33"/>
<dbReference type="Pfam" id="PF07727">
    <property type="entry name" value="RVT_2"/>
    <property type="match status" value="1"/>
</dbReference>
<feature type="domain" description="Reverse transcriptase Ty1/copia-type" evidence="1">
    <location>
        <begin position="348"/>
        <end position="393"/>
    </location>
</feature>
<proteinExistence type="predicted"/>